<dbReference type="EMBL" id="SNVV01000047">
    <property type="protein sequence ID" value="TDN42526.1"/>
    <property type="molecule type" value="Genomic_DNA"/>
</dbReference>
<feature type="non-terminal residue" evidence="3">
    <location>
        <position position="98"/>
    </location>
</feature>
<dbReference type="RefSeq" id="WP_211342535.1">
    <property type="nucleotide sequence ID" value="NZ_SNVV01000047.1"/>
</dbReference>
<accession>A0A4R6DD83</accession>
<feature type="compositionally biased region" description="Polar residues" evidence="1">
    <location>
        <begin position="39"/>
        <end position="49"/>
    </location>
</feature>
<evidence type="ECO:0000256" key="2">
    <source>
        <dbReference type="SAM" id="Phobius"/>
    </source>
</evidence>
<name>A0A4R6DD83_9RHOO</name>
<organism evidence="3 4">
    <name type="scientific">Azoarcus indigens</name>
    <dbReference type="NCBI Taxonomy" id="29545"/>
    <lineage>
        <taxon>Bacteria</taxon>
        <taxon>Pseudomonadati</taxon>
        <taxon>Pseudomonadota</taxon>
        <taxon>Betaproteobacteria</taxon>
        <taxon>Rhodocyclales</taxon>
        <taxon>Zoogloeaceae</taxon>
        <taxon>Azoarcus</taxon>
    </lineage>
</organism>
<dbReference type="Proteomes" id="UP000295129">
    <property type="component" value="Unassembled WGS sequence"/>
</dbReference>
<proteinExistence type="predicted"/>
<protein>
    <submittedName>
        <fullName evidence="3">Uncharacterized protein</fullName>
    </submittedName>
</protein>
<dbReference type="AlphaFoldDB" id="A0A4R6DD83"/>
<keyword evidence="4" id="KW-1185">Reference proteome</keyword>
<comment type="caution">
    <text evidence="3">The sequence shown here is derived from an EMBL/GenBank/DDBJ whole genome shotgun (WGS) entry which is preliminary data.</text>
</comment>
<keyword evidence="2" id="KW-0812">Transmembrane</keyword>
<sequence length="98" mass="10455">MSLRSRLQAFRRAGVVPQAPALDPASPALDHASPALDPNTLTPKATAQPSDRAMIPPRLVLAVFLVLLAIAPQFLPPFYVTLLNYIGLYALVALGLVL</sequence>
<feature type="transmembrane region" description="Helical" evidence="2">
    <location>
        <begin position="55"/>
        <end position="72"/>
    </location>
</feature>
<feature type="region of interest" description="Disordered" evidence="1">
    <location>
        <begin position="18"/>
        <end position="49"/>
    </location>
</feature>
<evidence type="ECO:0000313" key="3">
    <source>
        <dbReference type="EMBL" id="TDN42526.1"/>
    </source>
</evidence>
<keyword evidence="2" id="KW-1133">Transmembrane helix</keyword>
<keyword evidence="2" id="KW-0472">Membrane</keyword>
<feature type="transmembrane region" description="Helical" evidence="2">
    <location>
        <begin position="78"/>
        <end position="97"/>
    </location>
</feature>
<reference evidence="3 4" key="1">
    <citation type="submission" date="2019-03" db="EMBL/GenBank/DDBJ databases">
        <title>Genomic Encyclopedia of Type Strains, Phase IV (KMG-IV): sequencing the most valuable type-strain genomes for metagenomic binning, comparative biology and taxonomic classification.</title>
        <authorList>
            <person name="Goeker M."/>
        </authorList>
    </citation>
    <scope>NUCLEOTIDE SEQUENCE [LARGE SCALE GENOMIC DNA]</scope>
    <source>
        <strain evidence="3 4">DSM 12121</strain>
    </source>
</reference>
<feature type="compositionally biased region" description="Low complexity" evidence="1">
    <location>
        <begin position="18"/>
        <end position="30"/>
    </location>
</feature>
<gene>
    <name evidence="3" type="ORF">C7389_1473</name>
</gene>
<evidence type="ECO:0000313" key="4">
    <source>
        <dbReference type="Proteomes" id="UP000295129"/>
    </source>
</evidence>
<evidence type="ECO:0000256" key="1">
    <source>
        <dbReference type="SAM" id="MobiDB-lite"/>
    </source>
</evidence>